<feature type="region of interest" description="Disordered" evidence="1">
    <location>
        <begin position="20"/>
        <end position="52"/>
    </location>
</feature>
<feature type="compositionally biased region" description="Polar residues" evidence="1">
    <location>
        <begin position="39"/>
        <end position="50"/>
    </location>
</feature>
<name>A0A9N9PI50_9GLOM</name>
<reference evidence="2" key="1">
    <citation type="submission" date="2021-06" db="EMBL/GenBank/DDBJ databases">
        <authorList>
            <person name="Kallberg Y."/>
            <person name="Tangrot J."/>
            <person name="Rosling A."/>
        </authorList>
    </citation>
    <scope>NUCLEOTIDE SEQUENCE</scope>
    <source>
        <strain evidence="2">FL966</strain>
    </source>
</reference>
<evidence type="ECO:0000313" key="3">
    <source>
        <dbReference type="Proteomes" id="UP000789759"/>
    </source>
</evidence>
<comment type="caution">
    <text evidence="2">The sequence shown here is derived from an EMBL/GenBank/DDBJ whole genome shotgun (WGS) entry which is preliminary data.</text>
</comment>
<evidence type="ECO:0000256" key="1">
    <source>
        <dbReference type="SAM" id="MobiDB-lite"/>
    </source>
</evidence>
<organism evidence="2 3">
    <name type="scientific">Cetraspora pellucida</name>
    <dbReference type="NCBI Taxonomy" id="1433469"/>
    <lineage>
        <taxon>Eukaryota</taxon>
        <taxon>Fungi</taxon>
        <taxon>Fungi incertae sedis</taxon>
        <taxon>Mucoromycota</taxon>
        <taxon>Glomeromycotina</taxon>
        <taxon>Glomeromycetes</taxon>
        <taxon>Diversisporales</taxon>
        <taxon>Gigasporaceae</taxon>
        <taxon>Cetraspora</taxon>
    </lineage>
</organism>
<gene>
    <name evidence="2" type="ORF">CPELLU_LOCUS20579</name>
</gene>
<evidence type="ECO:0000313" key="2">
    <source>
        <dbReference type="EMBL" id="CAG8830212.1"/>
    </source>
</evidence>
<keyword evidence="3" id="KW-1185">Reference proteome</keyword>
<dbReference type="OrthoDB" id="2303856at2759"/>
<feature type="non-terminal residue" evidence="2">
    <location>
        <position position="1"/>
    </location>
</feature>
<dbReference type="AlphaFoldDB" id="A0A9N9PI50"/>
<dbReference type="EMBL" id="CAJVQA010063615">
    <property type="protein sequence ID" value="CAG8830212.1"/>
    <property type="molecule type" value="Genomic_DNA"/>
</dbReference>
<sequence length="94" mass="10619">SKIWDHWIQLEALTSSNESFYFNSSDENSSDIEDSISSPTSTQTQKNINNPHPPIKCKYCSKKYKHGLATRMQKHTNSCVNAPKLAKTTEKANS</sequence>
<accession>A0A9N9PI50</accession>
<protein>
    <submittedName>
        <fullName evidence="2">9351_t:CDS:1</fullName>
    </submittedName>
</protein>
<proteinExistence type="predicted"/>
<dbReference type="Proteomes" id="UP000789759">
    <property type="component" value="Unassembled WGS sequence"/>
</dbReference>